<reference evidence="2" key="1">
    <citation type="submission" date="2023-08" db="EMBL/GenBank/DDBJ databases">
        <title>Draft sequence of the Babesia gibsoni genome.</title>
        <authorList>
            <person name="Yamagishi J.Y."/>
            <person name="Xuan X.X."/>
        </authorList>
    </citation>
    <scope>NUCLEOTIDE SEQUENCE</scope>
    <source>
        <strain evidence="2">Azabu</strain>
    </source>
</reference>
<dbReference type="InterPro" id="IPR013598">
    <property type="entry name" value="Exportin-1/Importin-b-like"/>
</dbReference>
<sequence length="1397" mass="156390">MVSAELVEAVFAAHDGNFDASNQLQELVKAQKDPSGPAATMELQQQLLFRYDLLNSLTKLSYIRSDDEVIAFLSKSGAAAIHQNYIECVDILRFYGFTLLVKFVENNWHRLTEDVKMRCKKDVEDIFACGSGKLTLASEYNILAIPKVSQYLATIAIREWPVGWTEFIPLCLQSINNHFVELGMEASGCKQTMAELCIFGSMLSEISDDITDCMDNKILYKKRSQILQLFQKHICDIFIMLHRVIVLGMHKGQPSMLQLVITIFRNLSGIMDGNIFIEFDIDDFLRANVGSAKSSDVIQTFHNICASVDQKQMKNVQTPSDFKFSTPEVYKAKLDRFVRNLVALGESMALDCSLESTCEELQLSQAIKVLFEKNGVTVLTSVSGEALSLLCDYILARLVMHPSLQIATSAITSLNVMIRRMTSLGDKYLAGDYLGGVFVPNPSAKWLDIQRILLVLFIRCLKIGNVAIQQDVGEHSSSETVDAFVAEAIGAPILKSQRWSKLLFAYVPIDDEFCVGQLKNFDTRFAALRSAILNCVALLAAMSHDYMNLTIKALADIFINAQRMVMDEPCLLNASICTTPGISEKRLQWTCKKLVFFDGTCFMFEAALFRIRGVTIDASHNTDTTKIPEWMNPQTANKALMAAQSRAAGNMVDTWISSALTYLMHMLSLPLPSVHGAQLEVRRLSLLSSSAVLLVYNQEPMERILEYVVGLLLVQASGNWEVTKVHKSALMTLVTICKCCSSLISHYVEPIIQRVQQCASTTENESSRDLLLESMVALTSCTQNFEAQRRLSQDIIAPYTEEIKKVASTLLAAKPEERPKVLFELLYSSSHDGDMVHLPILPQASSLPLSNGDGDDILESTRRTLRRALTMTLSILKCSVVPQGLEHRTKGGFLEGERIKHPLEDKLTGLLSSVCTILSALSGMWRPAFRAENEWRQAVLSPGEEEWISLQGFNEAIATEDSLRRIIESVFKIPSTMDPKVVHKCRRHDFLLRQSALKLCGEIFTIAITHKINLLEQLNEELVKEALIEPLSWAAMSHLAQFLKLALIPAKLIMRNSLCKIISTVMERINCEWKALNRVQRNLLEEQCGVSTSGADSRILHLYYLRVYACNETGIQLLALVGNIFKTKLMVTVESESEYGAEEVIMDGSQGSEQISVVFGSRELMTCILQCLSSAVCWPHCRCVTDSLRLLRAYAKLSVELDPNSVKLAESFAMEILLMLHNQLRMERTFDPLNLGNDEGQGSTTTAYKRFWSNTKDGSNNYIKEFVNTMCTFYECLIRCQPGLSSVLSEGEINVQALMAFGSMVEAIKMLTPYLQEQECLNFLKSMLTQNSVLCRTILQAGIEENIKDQKESTNAKLVQFNASVLEPRSAIEIEKRNSDDSDSDFLGSDIAYLLFE</sequence>
<feature type="domain" description="Exportin-1/Importin-beta-like" evidence="1">
    <location>
        <begin position="147"/>
        <end position="265"/>
    </location>
</feature>
<dbReference type="SUPFAM" id="SSF48371">
    <property type="entry name" value="ARM repeat"/>
    <property type="match status" value="1"/>
</dbReference>
<evidence type="ECO:0000313" key="3">
    <source>
        <dbReference type="Proteomes" id="UP001230268"/>
    </source>
</evidence>
<dbReference type="InterPro" id="IPR016024">
    <property type="entry name" value="ARM-type_fold"/>
</dbReference>
<comment type="caution">
    <text evidence="2">The sequence shown here is derived from an EMBL/GenBank/DDBJ whole genome shotgun (WGS) entry which is preliminary data.</text>
</comment>
<accession>A0AAD8LRJ8</accession>
<dbReference type="Proteomes" id="UP001230268">
    <property type="component" value="Unassembled WGS sequence"/>
</dbReference>
<organism evidence="2 3">
    <name type="scientific">Babesia gibsoni</name>
    <dbReference type="NCBI Taxonomy" id="33632"/>
    <lineage>
        <taxon>Eukaryota</taxon>
        <taxon>Sar</taxon>
        <taxon>Alveolata</taxon>
        <taxon>Apicomplexa</taxon>
        <taxon>Aconoidasida</taxon>
        <taxon>Piroplasmida</taxon>
        <taxon>Babesiidae</taxon>
        <taxon>Babesia</taxon>
    </lineage>
</organism>
<dbReference type="InterPro" id="IPR011989">
    <property type="entry name" value="ARM-like"/>
</dbReference>
<evidence type="ECO:0000313" key="2">
    <source>
        <dbReference type="EMBL" id="KAK1442285.1"/>
    </source>
</evidence>
<keyword evidence="3" id="KW-1185">Reference proteome</keyword>
<evidence type="ECO:0000259" key="1">
    <source>
        <dbReference type="Pfam" id="PF08389"/>
    </source>
</evidence>
<name>A0AAD8LRJ8_BABGI</name>
<dbReference type="Pfam" id="PF08389">
    <property type="entry name" value="Xpo1"/>
    <property type="match status" value="1"/>
</dbReference>
<dbReference type="EMBL" id="JAVEPI010000004">
    <property type="protein sequence ID" value="KAK1442285.1"/>
    <property type="molecule type" value="Genomic_DNA"/>
</dbReference>
<protein>
    <recommendedName>
        <fullName evidence="1">Exportin-1/Importin-beta-like domain-containing protein</fullName>
    </recommendedName>
</protein>
<gene>
    <name evidence="2" type="ORF">BgAZ_403150</name>
</gene>
<proteinExistence type="predicted"/>
<dbReference type="Gene3D" id="1.25.10.10">
    <property type="entry name" value="Leucine-rich Repeat Variant"/>
    <property type="match status" value="2"/>
</dbReference>